<evidence type="ECO:0000256" key="4">
    <source>
        <dbReference type="RuleBase" id="RU361187"/>
    </source>
</evidence>
<dbReference type="InterPro" id="IPR023296">
    <property type="entry name" value="Glyco_hydro_beta-prop_sf"/>
</dbReference>
<dbReference type="Gene3D" id="2.115.10.20">
    <property type="entry name" value="Glycosyl hydrolase domain, family 43"/>
    <property type="match status" value="1"/>
</dbReference>
<accession>A0ABW7F865</accession>
<comment type="similarity">
    <text evidence="1 4">Belongs to the glycosyl hydrolase 43 family.</text>
</comment>
<dbReference type="Pfam" id="PF17851">
    <property type="entry name" value="GH43_C2"/>
    <property type="match status" value="1"/>
</dbReference>
<feature type="domain" description="Beta-xylosidase C-terminal Concanavalin A-like" evidence="5">
    <location>
        <begin position="311"/>
        <end position="503"/>
    </location>
</feature>
<dbReference type="InterPro" id="IPR013320">
    <property type="entry name" value="ConA-like_dom_sf"/>
</dbReference>
<organism evidence="6 7">
    <name type="scientific">Pelomonas parva</name>
    <dbReference type="NCBI Taxonomy" id="3299032"/>
    <lineage>
        <taxon>Bacteria</taxon>
        <taxon>Pseudomonadati</taxon>
        <taxon>Pseudomonadota</taxon>
        <taxon>Betaproteobacteria</taxon>
        <taxon>Burkholderiales</taxon>
        <taxon>Sphaerotilaceae</taxon>
        <taxon>Roseateles</taxon>
    </lineage>
</organism>
<dbReference type="InterPro" id="IPR006710">
    <property type="entry name" value="Glyco_hydro_43"/>
</dbReference>
<evidence type="ECO:0000313" key="6">
    <source>
        <dbReference type="EMBL" id="MFG6432294.1"/>
    </source>
</evidence>
<dbReference type="InterPro" id="IPR051795">
    <property type="entry name" value="Glycosyl_Hydrlase_43"/>
</dbReference>
<keyword evidence="3 4" id="KW-0326">Glycosidase</keyword>
<dbReference type="InterPro" id="IPR041542">
    <property type="entry name" value="GH43_C2"/>
</dbReference>
<evidence type="ECO:0000256" key="3">
    <source>
        <dbReference type="ARBA" id="ARBA00023295"/>
    </source>
</evidence>
<dbReference type="SUPFAM" id="SSF49899">
    <property type="entry name" value="Concanavalin A-like lectins/glucanases"/>
    <property type="match status" value="1"/>
</dbReference>
<reference evidence="6 7" key="1">
    <citation type="submission" date="2024-08" db="EMBL/GenBank/DDBJ databases">
        <authorList>
            <person name="Lu H."/>
        </authorList>
    </citation>
    <scope>NUCLEOTIDE SEQUENCE [LARGE SCALE GENOMIC DNA]</scope>
    <source>
        <strain evidence="6 7">LYH14W</strain>
    </source>
</reference>
<keyword evidence="7" id="KW-1185">Reference proteome</keyword>
<dbReference type="PANTHER" id="PTHR42812:SF12">
    <property type="entry name" value="BETA-XYLOSIDASE-RELATED"/>
    <property type="match status" value="1"/>
</dbReference>
<evidence type="ECO:0000256" key="2">
    <source>
        <dbReference type="ARBA" id="ARBA00022801"/>
    </source>
</evidence>
<dbReference type="Gene3D" id="2.60.120.200">
    <property type="match status" value="1"/>
</dbReference>
<sequence length="507" mass="56220">MSYRNPVLPGSYPDPSVCRVGDDYYLACSSFEFFPGLPLFHSRDLVNWRAIGHALTRDSQLDLHGCKSSLGIFAPTLRHIAGRFYLVTTNLNKFRNFLVWADQAEGPWSEPVWLDWPGIDPSLFESEDGRVFISGNGGFLGDEPVGIYQAEIDLATGALLSPRQLVWTGTGGKAPEGPHLYKRGGWYYLLIAEGGTEYGHMVTVARSTQPHGPFEACPHNPILSHRSLDSPIQATGHADLVEAVDGNWWAVFLGIRPAPVRFAGQHHHMGRETFLAPVTWTTDGWPRIGQVFETMDAGDLPLQSLKAPATRTEFNGTDLPHQFNHLRNPQPGSWSLQTRPGWLTLQGQPDTLDDPAAPAFVGRRQQHFDCEVATLLDFEPAADGEEAGLTVFKSERFHYEIAIGHRAGQRLVFLRRRIGSLWKVELERPLPHGELLLGLRADAQHYRFFFQTPGEPEQEFGGGECALLSTETAGGFTGVYLGLYATGNGRRSTASAAFKWLDYITTP</sequence>
<keyword evidence="2 4" id="KW-0378">Hydrolase</keyword>
<gene>
    <name evidence="6" type="ORF">ACG00Y_20415</name>
</gene>
<comment type="caution">
    <text evidence="6">The sequence shown here is derived from an EMBL/GenBank/DDBJ whole genome shotgun (WGS) entry which is preliminary data.</text>
</comment>
<dbReference type="PANTHER" id="PTHR42812">
    <property type="entry name" value="BETA-XYLOSIDASE"/>
    <property type="match status" value="1"/>
</dbReference>
<dbReference type="Pfam" id="PF04616">
    <property type="entry name" value="Glyco_hydro_43"/>
    <property type="match status" value="1"/>
</dbReference>
<evidence type="ECO:0000259" key="5">
    <source>
        <dbReference type="Pfam" id="PF17851"/>
    </source>
</evidence>
<dbReference type="RefSeq" id="WP_394482042.1">
    <property type="nucleotide sequence ID" value="NZ_JBIGHV010000008.1"/>
</dbReference>
<proteinExistence type="inferred from homology"/>
<dbReference type="EMBL" id="JBIGHV010000008">
    <property type="protein sequence ID" value="MFG6432294.1"/>
    <property type="molecule type" value="Genomic_DNA"/>
</dbReference>
<dbReference type="Proteomes" id="UP001606210">
    <property type="component" value="Unassembled WGS sequence"/>
</dbReference>
<evidence type="ECO:0000313" key="7">
    <source>
        <dbReference type="Proteomes" id="UP001606210"/>
    </source>
</evidence>
<evidence type="ECO:0000256" key="1">
    <source>
        <dbReference type="ARBA" id="ARBA00009865"/>
    </source>
</evidence>
<protein>
    <submittedName>
        <fullName evidence="6">Glycoside hydrolase family 43 protein</fullName>
    </submittedName>
</protein>
<dbReference type="SUPFAM" id="SSF75005">
    <property type="entry name" value="Arabinanase/levansucrase/invertase"/>
    <property type="match status" value="1"/>
</dbReference>
<dbReference type="CDD" id="cd18617">
    <property type="entry name" value="GH43_XynB-like"/>
    <property type="match status" value="1"/>
</dbReference>
<name>A0ABW7F865_9BURK</name>
<dbReference type="GO" id="GO:0016787">
    <property type="term" value="F:hydrolase activity"/>
    <property type="evidence" value="ECO:0007669"/>
    <property type="project" value="UniProtKB-KW"/>
</dbReference>